<evidence type="ECO:0000256" key="4">
    <source>
        <dbReference type="ARBA" id="ARBA00023115"/>
    </source>
</evidence>
<evidence type="ECO:0000256" key="5">
    <source>
        <dbReference type="ARBA" id="ARBA00023239"/>
    </source>
</evidence>
<dbReference type="Pfam" id="PF02784">
    <property type="entry name" value="Orn_Arg_deC_N"/>
    <property type="match status" value="1"/>
</dbReference>
<dbReference type="OrthoDB" id="5034579at2759"/>
<dbReference type="InterPro" id="IPR029066">
    <property type="entry name" value="PLP-binding_barrel"/>
</dbReference>
<dbReference type="PRINTS" id="PR01179">
    <property type="entry name" value="ODADCRBXLASE"/>
</dbReference>
<name>A0A7R9KXD4_9ACAR</name>
<dbReference type="CDD" id="cd00622">
    <property type="entry name" value="PLPDE_III_ODC"/>
    <property type="match status" value="1"/>
</dbReference>
<dbReference type="PANTHER" id="PTHR11482:SF6">
    <property type="entry name" value="ORNITHINE DECARBOXYLASE 1-RELATED"/>
    <property type="match status" value="1"/>
</dbReference>
<evidence type="ECO:0000256" key="6">
    <source>
        <dbReference type="ARBA" id="ARBA00037173"/>
    </source>
</evidence>
<dbReference type="Proteomes" id="UP000759131">
    <property type="component" value="Unassembled WGS sequence"/>
</dbReference>
<dbReference type="InterPro" id="IPR009006">
    <property type="entry name" value="Ala_racemase/Decarboxylase_C"/>
</dbReference>
<dbReference type="EMBL" id="OC862311">
    <property type="protein sequence ID" value="CAD7630111.1"/>
    <property type="molecule type" value="Genomic_DNA"/>
</dbReference>
<sequence length="412" mass="46018">MLSKINANTPGDNTVKSIMNIIRRKATTNGQVGHDLDYDDQAFYVVDVEDIINKHSQWTQCLPRVQPYYAVKCNPSPIVLEILAGLDCGFDCASRGELDQVLGLDVKVTPDHIIYANTCKPRSYILHARALGVRHMTFDNREELGKISRLHPDALLVIRVKVNDKLAKVPLGCKFGAHLYQVPGLLKTAKQLGLTVIGCSFHVGSGCQSALAYHQAISDARLVFDLANDHGYHMIYLNIGGGFPGSPASGVCFKEMAQAVEQALGKHFPATEHRYNRDNFTIVAELGRYYVASAFTLVTNIIAKRWAPVDNDHKNNAEMQYYLNDGLHGSFACIRLDDTIPEPQPLVSFPTRPVYESTLFGPTCDSRDCVRRRVPLTEMLVGEWLYFKHMGAYTLCARTEFNGFPAPRFEYT</sequence>
<keyword evidence="12" id="KW-1185">Reference proteome</keyword>
<dbReference type="FunFam" id="3.20.20.10:FF:000005">
    <property type="entry name" value="Ornithine decarboxylase"/>
    <property type="match status" value="1"/>
</dbReference>
<evidence type="ECO:0000256" key="3">
    <source>
        <dbReference type="ARBA" id="ARBA00022898"/>
    </source>
</evidence>
<dbReference type="Gene3D" id="3.20.20.10">
    <property type="entry name" value="Alanine racemase"/>
    <property type="match status" value="1"/>
</dbReference>
<dbReference type="GO" id="GO:0033387">
    <property type="term" value="P:putrescine biosynthetic process from arginine, via ornithine"/>
    <property type="evidence" value="ECO:0007669"/>
    <property type="project" value="TreeGrafter"/>
</dbReference>
<dbReference type="PROSITE" id="PS00879">
    <property type="entry name" value="ODR_DC_2_2"/>
    <property type="match status" value="1"/>
</dbReference>
<comment type="function">
    <text evidence="6">Catalyzes the first and rate-limiting step of polyamine biosynthesis that converts ornithine into putrescine, which is the precursor for the polyamines, spermidine and spermine. Polyamines are essential for cell proliferation and are implicated in cellular processes, ranging from DNA replication to apoptosis.</text>
</comment>
<dbReference type="Gene3D" id="2.40.37.10">
    <property type="entry name" value="Lyase, Ornithine Decarboxylase, Chain A, domain 1"/>
    <property type="match status" value="1"/>
</dbReference>
<proteinExistence type="inferred from homology"/>
<feature type="domain" description="Orn/DAP/Arg decarboxylase 2 N-terminal" evidence="10">
    <location>
        <begin position="49"/>
        <end position="292"/>
    </location>
</feature>
<comment type="cofactor">
    <cofactor evidence="1 7">
        <name>pyridoxal 5'-phosphate</name>
        <dbReference type="ChEBI" id="CHEBI:597326"/>
    </cofactor>
</comment>
<feature type="active site" description="Proton donor" evidence="7">
    <location>
        <position position="364"/>
    </location>
</feature>
<organism evidence="11">
    <name type="scientific">Medioppia subpectinata</name>
    <dbReference type="NCBI Taxonomy" id="1979941"/>
    <lineage>
        <taxon>Eukaryota</taxon>
        <taxon>Metazoa</taxon>
        <taxon>Ecdysozoa</taxon>
        <taxon>Arthropoda</taxon>
        <taxon>Chelicerata</taxon>
        <taxon>Arachnida</taxon>
        <taxon>Acari</taxon>
        <taxon>Acariformes</taxon>
        <taxon>Sarcoptiformes</taxon>
        <taxon>Oribatida</taxon>
        <taxon>Brachypylina</taxon>
        <taxon>Oppioidea</taxon>
        <taxon>Oppiidae</taxon>
        <taxon>Medioppia</taxon>
    </lineage>
</organism>
<evidence type="ECO:0000259" key="9">
    <source>
        <dbReference type="Pfam" id="PF00278"/>
    </source>
</evidence>
<evidence type="ECO:0000313" key="11">
    <source>
        <dbReference type="EMBL" id="CAD7630111.1"/>
    </source>
</evidence>
<dbReference type="AlphaFoldDB" id="A0A7R9KXD4"/>
<dbReference type="SUPFAM" id="SSF51419">
    <property type="entry name" value="PLP-binding barrel"/>
    <property type="match status" value="1"/>
</dbReference>
<comment type="similarity">
    <text evidence="2 8">Belongs to the Orn/Lys/Arg decarboxylase class-II family.</text>
</comment>
<dbReference type="GO" id="GO:0005737">
    <property type="term" value="C:cytoplasm"/>
    <property type="evidence" value="ECO:0007669"/>
    <property type="project" value="TreeGrafter"/>
</dbReference>
<feature type="domain" description="Orn/DAP/Arg decarboxylase 2 C-terminal" evidence="9">
    <location>
        <begin position="43"/>
        <end position="391"/>
    </location>
</feature>
<dbReference type="EMBL" id="CAJPIZ010007736">
    <property type="protein sequence ID" value="CAG2110541.1"/>
    <property type="molecule type" value="Genomic_DNA"/>
</dbReference>
<dbReference type="InterPro" id="IPR002433">
    <property type="entry name" value="Orn_de-COase"/>
</dbReference>
<dbReference type="InterPro" id="IPR022643">
    <property type="entry name" value="De-COase2_C"/>
</dbReference>
<evidence type="ECO:0000256" key="2">
    <source>
        <dbReference type="ARBA" id="ARBA00008872"/>
    </source>
</evidence>
<evidence type="ECO:0000259" key="10">
    <source>
        <dbReference type="Pfam" id="PF02784"/>
    </source>
</evidence>
<dbReference type="InterPro" id="IPR000183">
    <property type="entry name" value="Orn/DAP/Arg_de-COase"/>
</dbReference>
<feature type="modified residue" description="N6-(pyridoxal phosphate)lysine" evidence="7">
    <location>
        <position position="72"/>
    </location>
</feature>
<feature type="non-terminal residue" evidence="11">
    <location>
        <position position="1"/>
    </location>
</feature>
<accession>A0A7R9KXD4</accession>
<evidence type="ECO:0000256" key="7">
    <source>
        <dbReference type="PIRSR" id="PIRSR600183-50"/>
    </source>
</evidence>
<dbReference type="SUPFAM" id="SSF50621">
    <property type="entry name" value="Alanine racemase C-terminal domain-like"/>
    <property type="match status" value="1"/>
</dbReference>
<dbReference type="PRINTS" id="PR01182">
    <property type="entry name" value="ORNDCRBXLASE"/>
</dbReference>
<protein>
    <recommendedName>
        <fullName evidence="13">Ornithine decarboxylase</fullName>
    </recommendedName>
</protein>
<keyword evidence="5" id="KW-0456">Lyase</keyword>
<dbReference type="PANTHER" id="PTHR11482">
    <property type="entry name" value="ARGININE/DIAMINOPIMELATE/ORNITHINE DECARBOXYLASE"/>
    <property type="match status" value="1"/>
</dbReference>
<gene>
    <name evidence="11" type="ORF">OSB1V03_LOCUS10524</name>
</gene>
<keyword evidence="4" id="KW-0620">Polyamine biosynthesis</keyword>
<evidence type="ECO:0000256" key="1">
    <source>
        <dbReference type="ARBA" id="ARBA00001933"/>
    </source>
</evidence>
<dbReference type="GO" id="GO:0004586">
    <property type="term" value="F:ornithine decarboxylase activity"/>
    <property type="evidence" value="ECO:0007669"/>
    <property type="project" value="TreeGrafter"/>
</dbReference>
<keyword evidence="3 7" id="KW-0663">Pyridoxal phosphate</keyword>
<evidence type="ECO:0000313" key="12">
    <source>
        <dbReference type="Proteomes" id="UP000759131"/>
    </source>
</evidence>
<evidence type="ECO:0008006" key="13">
    <source>
        <dbReference type="Google" id="ProtNLM"/>
    </source>
</evidence>
<dbReference type="InterPro" id="IPR022657">
    <property type="entry name" value="De-COase2_CS"/>
</dbReference>
<dbReference type="Pfam" id="PF00278">
    <property type="entry name" value="Orn_DAP_Arg_deC"/>
    <property type="match status" value="1"/>
</dbReference>
<evidence type="ECO:0000256" key="8">
    <source>
        <dbReference type="RuleBase" id="RU003737"/>
    </source>
</evidence>
<dbReference type="InterPro" id="IPR022644">
    <property type="entry name" value="De-COase2_N"/>
</dbReference>
<reference evidence="11" key="1">
    <citation type="submission" date="2020-11" db="EMBL/GenBank/DDBJ databases">
        <authorList>
            <person name="Tran Van P."/>
        </authorList>
    </citation>
    <scope>NUCLEOTIDE SEQUENCE</scope>
</reference>